<dbReference type="EMBL" id="JAHLFV010000196">
    <property type="protein sequence ID" value="MBU3850580.1"/>
    <property type="molecule type" value="Genomic_DNA"/>
</dbReference>
<dbReference type="InterPro" id="IPR007421">
    <property type="entry name" value="Schlafen_AlbA_2_dom"/>
</dbReference>
<dbReference type="Gene3D" id="3.30.565.60">
    <property type="match status" value="1"/>
</dbReference>
<accession>A0A9E2NZR8</accession>
<sequence length="394" mass="44300">MTVIELLSVISQGETSKVQFKLRLDQKDSIAAEMIAMSNSLGGIIIFGVEDKTGRIEGLTYEELQRTNSAIGNIANDYIKPLIYVSTEVLSVGDDLKNVLIVHIPEGIAKPYKDRNGTIWVKQGGDKRKLTDNSEQIRLFQQSGLIYVDEMIVPETGIDDINEKKVEEYLTNIGQKEIDVPKEVLLKNINILKNGCLTLGGLLFFGKNPQQFRPAFCIKAVSFYSMDISDSEYRDSVDIVGTVPEMFNDAIGFFKRNLHYIQNNRNFNSTGELEIPQVVLEEILQNALTHRDYSKNSPIRILIFEDRVEIISPGSLPNSLTVENIRMGNSVVRNNLIVSYSSKLMYYRGIGSGILRALKYAPTLELIDDKQGELFKVVLHRPKVGSSSPHQYSE</sequence>
<feature type="domain" description="Schlafen AlbA-2" evidence="1">
    <location>
        <begin position="14"/>
        <end position="130"/>
    </location>
</feature>
<dbReference type="Pfam" id="PF04326">
    <property type="entry name" value="SLFN_AlbA_2"/>
    <property type="match status" value="1"/>
</dbReference>
<dbReference type="InterPro" id="IPR038461">
    <property type="entry name" value="Schlafen_AlbA_2_dom_sf"/>
</dbReference>
<comment type="caution">
    <text evidence="2">The sequence shown here is derived from an EMBL/GenBank/DDBJ whole genome shotgun (WGS) entry which is preliminary data.</text>
</comment>
<proteinExistence type="predicted"/>
<organism evidence="2 3">
    <name type="scientific">Candidatus Treponema excrementipullorum</name>
    <dbReference type="NCBI Taxonomy" id="2838768"/>
    <lineage>
        <taxon>Bacteria</taxon>
        <taxon>Pseudomonadati</taxon>
        <taxon>Spirochaetota</taxon>
        <taxon>Spirochaetia</taxon>
        <taxon>Spirochaetales</taxon>
        <taxon>Treponemataceae</taxon>
        <taxon>Treponema</taxon>
    </lineage>
</organism>
<reference evidence="2" key="2">
    <citation type="submission" date="2021-04" db="EMBL/GenBank/DDBJ databases">
        <authorList>
            <person name="Gilroy R."/>
        </authorList>
    </citation>
    <scope>NUCLEOTIDE SEQUENCE</scope>
    <source>
        <strain evidence="2">Gambia15-2214</strain>
    </source>
</reference>
<reference evidence="2" key="1">
    <citation type="journal article" date="2021" name="PeerJ">
        <title>Extensive microbial diversity within the chicken gut microbiome revealed by metagenomics and culture.</title>
        <authorList>
            <person name="Gilroy R."/>
            <person name="Ravi A."/>
            <person name="Getino M."/>
            <person name="Pursley I."/>
            <person name="Horton D.L."/>
            <person name="Alikhan N.F."/>
            <person name="Baker D."/>
            <person name="Gharbi K."/>
            <person name="Hall N."/>
            <person name="Watson M."/>
            <person name="Adriaenssens E.M."/>
            <person name="Foster-Nyarko E."/>
            <person name="Jarju S."/>
            <person name="Secka A."/>
            <person name="Antonio M."/>
            <person name="Oren A."/>
            <person name="Chaudhuri R.R."/>
            <person name="La Ragione R."/>
            <person name="Hildebrand F."/>
            <person name="Pallen M.J."/>
        </authorList>
    </citation>
    <scope>NUCLEOTIDE SEQUENCE</scope>
    <source>
        <strain evidence="2">Gambia15-2214</strain>
    </source>
</reference>
<gene>
    <name evidence="2" type="ORF">IAA16_08445</name>
</gene>
<name>A0A9E2NZR8_9SPIR</name>
<dbReference type="Pfam" id="PF13749">
    <property type="entry name" value="HATPase_c_4"/>
    <property type="match status" value="1"/>
</dbReference>
<dbReference type="PANTHER" id="PTHR30595">
    <property type="entry name" value="GLPR-RELATED TRANSCRIPTIONAL REPRESSOR"/>
    <property type="match status" value="1"/>
</dbReference>
<dbReference type="Proteomes" id="UP000823914">
    <property type="component" value="Unassembled WGS sequence"/>
</dbReference>
<protein>
    <submittedName>
        <fullName evidence="2">DNA binding domain-containing protein</fullName>
    </submittedName>
</protein>
<evidence type="ECO:0000313" key="2">
    <source>
        <dbReference type="EMBL" id="MBU3850580.1"/>
    </source>
</evidence>
<dbReference type="InterPro" id="IPR038475">
    <property type="entry name" value="RecG_C_sf"/>
</dbReference>
<dbReference type="PANTHER" id="PTHR30595:SF6">
    <property type="entry name" value="SCHLAFEN ALBA-2 DOMAIN-CONTAINING PROTEIN"/>
    <property type="match status" value="1"/>
</dbReference>
<dbReference type="Gene3D" id="3.30.950.30">
    <property type="entry name" value="Schlafen, AAA domain"/>
    <property type="match status" value="1"/>
</dbReference>
<dbReference type="AlphaFoldDB" id="A0A9E2NZR8"/>
<evidence type="ECO:0000313" key="3">
    <source>
        <dbReference type="Proteomes" id="UP000823914"/>
    </source>
</evidence>
<evidence type="ECO:0000259" key="1">
    <source>
        <dbReference type="Pfam" id="PF04326"/>
    </source>
</evidence>